<sequence>MPSSTLATKVVALAIADRRGMPHNLLHSLDRVLFGLFSLDPSGNQPSEATKFIADRCSSSGQARGVRIFPGFCLISSSSFVFAPFLEFCC</sequence>
<dbReference type="Proteomes" id="UP001642487">
    <property type="component" value="Chromosome 7"/>
</dbReference>
<reference evidence="1 2" key="1">
    <citation type="submission" date="2024-03" db="EMBL/GenBank/DDBJ databases">
        <authorList>
            <person name="Gkanogiannis A."/>
            <person name="Becerra Lopez-Lavalle L."/>
        </authorList>
    </citation>
    <scope>NUCLEOTIDE SEQUENCE [LARGE SCALE GENOMIC DNA]</scope>
</reference>
<keyword evidence="2" id="KW-1185">Reference proteome</keyword>
<accession>A0ABP0Z0S4</accession>
<dbReference type="EMBL" id="OZ021741">
    <property type="protein sequence ID" value="CAK9326383.1"/>
    <property type="molecule type" value="Genomic_DNA"/>
</dbReference>
<gene>
    <name evidence="1" type="ORF">CITCOLO1_LOCUS18725</name>
</gene>
<evidence type="ECO:0000313" key="1">
    <source>
        <dbReference type="EMBL" id="CAK9326383.1"/>
    </source>
</evidence>
<evidence type="ECO:0000313" key="2">
    <source>
        <dbReference type="Proteomes" id="UP001642487"/>
    </source>
</evidence>
<proteinExistence type="predicted"/>
<protein>
    <submittedName>
        <fullName evidence="1">Uncharacterized protein</fullName>
    </submittedName>
</protein>
<organism evidence="1 2">
    <name type="scientific">Citrullus colocynthis</name>
    <name type="common">colocynth</name>
    <dbReference type="NCBI Taxonomy" id="252529"/>
    <lineage>
        <taxon>Eukaryota</taxon>
        <taxon>Viridiplantae</taxon>
        <taxon>Streptophyta</taxon>
        <taxon>Embryophyta</taxon>
        <taxon>Tracheophyta</taxon>
        <taxon>Spermatophyta</taxon>
        <taxon>Magnoliopsida</taxon>
        <taxon>eudicotyledons</taxon>
        <taxon>Gunneridae</taxon>
        <taxon>Pentapetalae</taxon>
        <taxon>rosids</taxon>
        <taxon>fabids</taxon>
        <taxon>Cucurbitales</taxon>
        <taxon>Cucurbitaceae</taxon>
        <taxon>Benincaseae</taxon>
        <taxon>Citrullus</taxon>
    </lineage>
</organism>
<name>A0ABP0Z0S4_9ROSI</name>